<name>A0A3A1YUL1_9BURK</name>
<dbReference type="GO" id="GO:0005886">
    <property type="term" value="C:plasma membrane"/>
    <property type="evidence" value="ECO:0007669"/>
    <property type="project" value="UniProtKB-SubCell"/>
</dbReference>
<feature type="transmembrane region" description="Helical" evidence="6">
    <location>
        <begin position="370"/>
        <end position="389"/>
    </location>
</feature>
<keyword evidence="3 6" id="KW-0812">Transmembrane</keyword>
<dbReference type="GO" id="GO:0015658">
    <property type="term" value="F:branched-chain amino acid transmembrane transporter activity"/>
    <property type="evidence" value="ECO:0007669"/>
    <property type="project" value="InterPro"/>
</dbReference>
<dbReference type="AlphaFoldDB" id="A0A3A1YUL1"/>
<organism evidence="7 8">
    <name type="scientific">Neopusillimonas maritima</name>
    <dbReference type="NCBI Taxonomy" id="2026239"/>
    <lineage>
        <taxon>Bacteria</taxon>
        <taxon>Pseudomonadati</taxon>
        <taxon>Pseudomonadota</taxon>
        <taxon>Betaproteobacteria</taxon>
        <taxon>Burkholderiales</taxon>
        <taxon>Alcaligenaceae</taxon>
        <taxon>Neopusillimonas</taxon>
    </lineage>
</organism>
<dbReference type="Pfam" id="PF02653">
    <property type="entry name" value="BPD_transp_2"/>
    <property type="match status" value="1"/>
</dbReference>
<dbReference type="EMBL" id="NQYH01000004">
    <property type="protein sequence ID" value="RIY41216.1"/>
    <property type="molecule type" value="Genomic_DNA"/>
</dbReference>
<dbReference type="RefSeq" id="WP_114419381.1">
    <property type="nucleotide sequence ID" value="NZ_NQYH01000004.1"/>
</dbReference>
<accession>A0A3A1YUL1</accession>
<evidence type="ECO:0000256" key="2">
    <source>
        <dbReference type="ARBA" id="ARBA00022475"/>
    </source>
</evidence>
<sequence>MQKNQVRHSTDPVGAQAAPSGLVDLLIVLVLTFGATAFLWVFLAVESWVAVLGLLALFAVALVAVQRRPLFEERLVEAFRRKRSVATVLGIVLAIVFPWLLGGDTYALHLLIIGNLYAVLALALNFQLGSANIPNFATGASYGIGAYASALLAIHFGVSFWVGLLVAAVVATTFGYLLGLPSMRTRDSYQALVTIAFGIVVHQLLMNLEWTGGANGLVGIPPPTLFGHSFNDPIELFGHSLPGQGNFYYVSVALVGLAILSAKRLHSSRIGLAWNALRDDEIAARACGINVTWYKVQAFAVDAFLAGFAGTVYAFYVSFISPDNFTFLVSVTIMTMVIAGGMDNILGVIVGALLLTMLPEKLRAFSDYRILFYGLVVILFLVIRPRGIFPQRVRNHEH</sequence>
<gene>
    <name evidence="7" type="ORF">CJP73_06675</name>
</gene>
<evidence type="ECO:0000313" key="8">
    <source>
        <dbReference type="Proteomes" id="UP000266206"/>
    </source>
</evidence>
<evidence type="ECO:0000256" key="4">
    <source>
        <dbReference type="ARBA" id="ARBA00022989"/>
    </source>
</evidence>
<dbReference type="InterPro" id="IPR001851">
    <property type="entry name" value="ABC_transp_permease"/>
</dbReference>
<comment type="caution">
    <text evidence="7">The sequence shown here is derived from an EMBL/GenBank/DDBJ whole genome shotgun (WGS) entry which is preliminary data.</text>
</comment>
<feature type="transmembrane region" description="Helical" evidence="6">
    <location>
        <begin position="85"/>
        <end position="101"/>
    </location>
</feature>
<evidence type="ECO:0000256" key="6">
    <source>
        <dbReference type="SAM" id="Phobius"/>
    </source>
</evidence>
<proteinExistence type="predicted"/>
<feature type="transmembrane region" description="Helical" evidence="6">
    <location>
        <begin position="246"/>
        <end position="262"/>
    </location>
</feature>
<keyword evidence="4 6" id="KW-1133">Transmembrane helix</keyword>
<dbReference type="InterPro" id="IPR043428">
    <property type="entry name" value="LivM-like"/>
</dbReference>
<reference evidence="7 8" key="1">
    <citation type="submission" date="2017-08" db="EMBL/GenBank/DDBJ databases">
        <title>Pusillimonas indicus sp. nov., a member of the family Alcaligenaceae isolated from surface seawater.</title>
        <authorList>
            <person name="Li J."/>
        </authorList>
    </citation>
    <scope>NUCLEOTIDE SEQUENCE [LARGE SCALE GENOMIC DNA]</scope>
    <source>
        <strain evidence="7 8">L52-1-41</strain>
    </source>
</reference>
<comment type="subcellular location">
    <subcellularLocation>
        <location evidence="1">Cell membrane</location>
        <topology evidence="1">Multi-pass membrane protein</topology>
    </subcellularLocation>
</comment>
<evidence type="ECO:0000256" key="3">
    <source>
        <dbReference type="ARBA" id="ARBA00022692"/>
    </source>
</evidence>
<feature type="transmembrane region" description="Helical" evidence="6">
    <location>
        <begin position="191"/>
        <end position="208"/>
    </location>
</feature>
<feature type="transmembrane region" description="Helical" evidence="6">
    <location>
        <begin position="48"/>
        <end position="65"/>
    </location>
</feature>
<keyword evidence="5 6" id="KW-0472">Membrane</keyword>
<feature type="transmembrane region" description="Helical" evidence="6">
    <location>
        <begin position="133"/>
        <end position="154"/>
    </location>
</feature>
<dbReference type="PANTHER" id="PTHR30482">
    <property type="entry name" value="HIGH-AFFINITY BRANCHED-CHAIN AMINO ACID TRANSPORT SYSTEM PERMEASE"/>
    <property type="match status" value="1"/>
</dbReference>
<evidence type="ECO:0000313" key="7">
    <source>
        <dbReference type="EMBL" id="RIY41216.1"/>
    </source>
</evidence>
<feature type="transmembrane region" description="Helical" evidence="6">
    <location>
        <begin position="21"/>
        <end position="42"/>
    </location>
</feature>
<evidence type="ECO:0000256" key="5">
    <source>
        <dbReference type="ARBA" id="ARBA00023136"/>
    </source>
</evidence>
<feature type="transmembrane region" description="Helical" evidence="6">
    <location>
        <begin position="325"/>
        <end position="358"/>
    </location>
</feature>
<feature type="transmembrane region" description="Helical" evidence="6">
    <location>
        <begin position="107"/>
        <end position="126"/>
    </location>
</feature>
<evidence type="ECO:0000256" key="1">
    <source>
        <dbReference type="ARBA" id="ARBA00004651"/>
    </source>
</evidence>
<feature type="transmembrane region" description="Helical" evidence="6">
    <location>
        <begin position="299"/>
        <end position="319"/>
    </location>
</feature>
<dbReference type="Proteomes" id="UP000266206">
    <property type="component" value="Unassembled WGS sequence"/>
</dbReference>
<dbReference type="PANTHER" id="PTHR30482:SF10">
    <property type="entry name" value="HIGH-AFFINITY BRANCHED-CHAIN AMINO ACID TRANSPORT PROTEIN BRAE"/>
    <property type="match status" value="1"/>
</dbReference>
<feature type="transmembrane region" description="Helical" evidence="6">
    <location>
        <begin position="160"/>
        <end position="179"/>
    </location>
</feature>
<keyword evidence="2" id="KW-1003">Cell membrane</keyword>
<dbReference type="CDD" id="cd06581">
    <property type="entry name" value="TM_PBP1_LivM_like"/>
    <property type="match status" value="1"/>
</dbReference>
<dbReference type="OrthoDB" id="9814461at2"/>
<protein>
    <submittedName>
        <fullName evidence="7">Branched-chain amino acid ABC transporter permease</fullName>
    </submittedName>
</protein>